<organism evidence="2 3">
    <name type="scientific">Carnegiea gigantea</name>
    <dbReference type="NCBI Taxonomy" id="171969"/>
    <lineage>
        <taxon>Eukaryota</taxon>
        <taxon>Viridiplantae</taxon>
        <taxon>Streptophyta</taxon>
        <taxon>Embryophyta</taxon>
        <taxon>Tracheophyta</taxon>
        <taxon>Spermatophyta</taxon>
        <taxon>Magnoliopsida</taxon>
        <taxon>eudicotyledons</taxon>
        <taxon>Gunneridae</taxon>
        <taxon>Pentapetalae</taxon>
        <taxon>Caryophyllales</taxon>
        <taxon>Cactineae</taxon>
        <taxon>Cactaceae</taxon>
        <taxon>Cactoideae</taxon>
        <taxon>Echinocereeae</taxon>
        <taxon>Carnegiea</taxon>
    </lineage>
</organism>
<feature type="compositionally biased region" description="Basic and acidic residues" evidence="1">
    <location>
        <begin position="205"/>
        <end position="214"/>
    </location>
</feature>
<keyword evidence="3" id="KW-1185">Reference proteome</keyword>
<gene>
    <name evidence="2" type="ORF">Cgig2_021850</name>
</gene>
<feature type="compositionally biased region" description="Polar residues" evidence="1">
    <location>
        <begin position="1"/>
        <end position="17"/>
    </location>
</feature>
<evidence type="ECO:0000313" key="3">
    <source>
        <dbReference type="Proteomes" id="UP001153076"/>
    </source>
</evidence>
<dbReference type="AlphaFoldDB" id="A0A9Q1JG71"/>
<proteinExistence type="predicted"/>
<evidence type="ECO:0000256" key="1">
    <source>
        <dbReference type="SAM" id="MobiDB-lite"/>
    </source>
</evidence>
<feature type="compositionally biased region" description="Polar residues" evidence="1">
    <location>
        <begin position="190"/>
        <end position="204"/>
    </location>
</feature>
<feature type="region of interest" description="Disordered" evidence="1">
    <location>
        <begin position="1"/>
        <end position="33"/>
    </location>
</feature>
<protein>
    <submittedName>
        <fullName evidence="2">Uncharacterized protein</fullName>
    </submittedName>
</protein>
<evidence type="ECO:0000313" key="2">
    <source>
        <dbReference type="EMBL" id="KAJ8423377.1"/>
    </source>
</evidence>
<feature type="region of interest" description="Disordered" evidence="1">
    <location>
        <begin position="190"/>
        <end position="214"/>
    </location>
</feature>
<accession>A0A9Q1JG71</accession>
<name>A0A9Q1JG71_9CARY</name>
<dbReference type="Proteomes" id="UP001153076">
    <property type="component" value="Unassembled WGS sequence"/>
</dbReference>
<sequence length="214" mass="24083">MNVDETQPQTESQQNTLIPGGPSDATANSITPQTLSPEGLIAKKYLIKSLEDRYQWAPEHGTLIKEKFYQKDQNHLKDLVCKVSKKILEDPIPWLSFNVRDQLLQHKTSKSFLKRSRQGRLNKTTAPKARSRYTLGSKDNVCELGNATDIFFKRPTVGTSSDKPSYTPSLGSQLRSELDSMKIELNSTKTIAKRASSSNATSAVDEQRRQLEEQ</sequence>
<reference evidence="2" key="1">
    <citation type="submission" date="2022-04" db="EMBL/GenBank/DDBJ databases">
        <title>Carnegiea gigantea Genome sequencing and assembly v2.</title>
        <authorList>
            <person name="Copetti D."/>
            <person name="Sanderson M.J."/>
            <person name="Burquez A."/>
            <person name="Wojciechowski M.F."/>
        </authorList>
    </citation>
    <scope>NUCLEOTIDE SEQUENCE</scope>
    <source>
        <strain evidence="2">SGP5-SGP5p</strain>
        <tissue evidence="2">Aerial part</tissue>
    </source>
</reference>
<dbReference type="EMBL" id="JAKOGI010001980">
    <property type="protein sequence ID" value="KAJ8423377.1"/>
    <property type="molecule type" value="Genomic_DNA"/>
</dbReference>
<comment type="caution">
    <text evidence="2">The sequence shown here is derived from an EMBL/GenBank/DDBJ whole genome shotgun (WGS) entry which is preliminary data.</text>
</comment>